<proteinExistence type="predicted"/>
<dbReference type="CDD" id="cd02142">
    <property type="entry name" value="McbC_SagB-like_oxidoreductase"/>
    <property type="match status" value="1"/>
</dbReference>
<reference evidence="2 3" key="1">
    <citation type="submission" date="2014-01" db="EMBL/GenBank/DDBJ databases">
        <title>Full genme sequencing of cellulolytic bacterium Gynuella sunshinyii YC6258T gen. nov., sp. nov.</title>
        <authorList>
            <person name="Khan H."/>
            <person name="Chung E.J."/>
            <person name="Chung Y.R."/>
        </authorList>
    </citation>
    <scope>NUCLEOTIDE SEQUENCE [LARGE SCALE GENOMIC DNA]</scope>
    <source>
        <strain evidence="2 3">YC6258</strain>
    </source>
</reference>
<gene>
    <name evidence="2" type="ORF">YC6258_04072</name>
</gene>
<dbReference type="Proteomes" id="UP000032266">
    <property type="component" value="Chromosome"/>
</dbReference>
<dbReference type="EMBL" id="CP007142">
    <property type="protein sequence ID" value="AJQ96108.1"/>
    <property type="molecule type" value="Genomic_DNA"/>
</dbReference>
<dbReference type="InterPro" id="IPR020051">
    <property type="entry name" value="SagB-type_dehydrogenase"/>
</dbReference>
<sequence>MKPLSDIDQVLHYHEQSKHHTQQYAPGPGFLDWDSQPDPFRNWHGSSRIALPLSDEPESPDYHEIYHQSPQPAHWDLKHLSRFLELAMGLSAWKVHGPERWGLRNNPSSGNLHPTELYLIIWRPMNADLPAGLFHYHPYHHALEQRAKLSPASQATLTELYPQAHAALGFSSIIWREEWKYGSRAYRYCQLDIGHALGSCRYAAANFGWPLQLLPTPGDQDLAALLGLDRDQDFINSEPEQPECLALLGHHEHACFDWSTITYCHWQGQASQISPERIHWPQIKQLLPAIEKPRQLEAHSYLSPVQRDRLAPASLYPLAQLIRHRRSAQRMDPDAEMPLDDFCRLLTRTLPSSQLPPFDSFSFEPAIELLLFVHAVTGLAPGIYLFPRQVSAKTLLHVLQATNIEVEPVSGIDPPLVRIGPSRDVRKDIGRLCCHQGIAVHGAFAVSMLASIRTVLTENGAWSWRRLMWEAGLIGQLFYLEAEASGLNGTGIGCFLDDEVLRTVGLKTQQSHDYQPLYHFTVGKAKTDARIASERAYAHLPTSQYCAGGHNR</sequence>
<dbReference type="PANTHER" id="PTHR42741:SF3">
    <property type="entry name" value="NITROREDUCTASE FAMILY PROTEIN"/>
    <property type="match status" value="1"/>
</dbReference>
<dbReference type="KEGG" id="gsn:YC6258_04072"/>
<dbReference type="NCBIfam" id="TIGR03605">
    <property type="entry name" value="antibiot_sagB"/>
    <property type="match status" value="1"/>
</dbReference>
<protein>
    <recommendedName>
        <fullName evidence="1">Nitroreductase domain-containing protein</fullName>
    </recommendedName>
</protein>
<accession>A0A0C5VRX4</accession>
<evidence type="ECO:0000313" key="3">
    <source>
        <dbReference type="Proteomes" id="UP000032266"/>
    </source>
</evidence>
<dbReference type="PANTHER" id="PTHR42741">
    <property type="entry name" value="NITROREDUCTASE FAMILY PROTEIN"/>
    <property type="match status" value="1"/>
</dbReference>
<dbReference type="STRING" id="1445510.YC6258_04072"/>
<dbReference type="AlphaFoldDB" id="A0A0C5VRX4"/>
<dbReference type="Pfam" id="PF00881">
    <property type="entry name" value="Nitroreductase"/>
    <property type="match status" value="1"/>
</dbReference>
<dbReference type="HOGENOM" id="CLU_016148_0_0_6"/>
<dbReference type="GO" id="GO:0016491">
    <property type="term" value="F:oxidoreductase activity"/>
    <property type="evidence" value="ECO:0007669"/>
    <property type="project" value="InterPro"/>
</dbReference>
<evidence type="ECO:0000313" key="2">
    <source>
        <dbReference type="EMBL" id="AJQ96108.1"/>
    </source>
</evidence>
<dbReference type="SUPFAM" id="SSF55469">
    <property type="entry name" value="FMN-dependent nitroreductase-like"/>
    <property type="match status" value="2"/>
</dbReference>
<evidence type="ECO:0000259" key="1">
    <source>
        <dbReference type="Pfam" id="PF00881"/>
    </source>
</evidence>
<dbReference type="InterPro" id="IPR029479">
    <property type="entry name" value="Nitroreductase"/>
</dbReference>
<organism evidence="2 3">
    <name type="scientific">Gynuella sunshinyii YC6258</name>
    <dbReference type="NCBI Taxonomy" id="1445510"/>
    <lineage>
        <taxon>Bacteria</taxon>
        <taxon>Pseudomonadati</taxon>
        <taxon>Pseudomonadota</taxon>
        <taxon>Gammaproteobacteria</taxon>
        <taxon>Oceanospirillales</taxon>
        <taxon>Saccharospirillaceae</taxon>
        <taxon>Gynuella</taxon>
    </lineage>
</organism>
<dbReference type="PATRIC" id="fig|1445510.3.peg.4044"/>
<name>A0A0C5VRX4_9GAMM</name>
<dbReference type="InterPro" id="IPR000415">
    <property type="entry name" value="Nitroreductase-like"/>
</dbReference>
<keyword evidence="3" id="KW-1185">Reference proteome</keyword>
<dbReference type="OrthoDB" id="9801593at2"/>
<feature type="domain" description="Nitroreductase" evidence="1">
    <location>
        <begin position="449"/>
        <end position="524"/>
    </location>
</feature>
<dbReference type="Gene3D" id="3.40.109.10">
    <property type="entry name" value="NADH Oxidase"/>
    <property type="match status" value="2"/>
</dbReference>
<dbReference type="RefSeq" id="WP_052830399.1">
    <property type="nucleotide sequence ID" value="NZ_CP007142.1"/>
</dbReference>